<dbReference type="RefSeq" id="WP_377151557.1">
    <property type="nucleotide sequence ID" value="NZ_JBHSAF010000006.1"/>
</dbReference>
<evidence type="ECO:0000259" key="7">
    <source>
        <dbReference type="Pfam" id="PF05175"/>
    </source>
</evidence>
<dbReference type="Pfam" id="PF05175">
    <property type="entry name" value="MTS"/>
    <property type="match status" value="1"/>
</dbReference>
<dbReference type="PROSITE" id="PS00092">
    <property type="entry name" value="N6_MTASE"/>
    <property type="match status" value="1"/>
</dbReference>
<dbReference type="PANTHER" id="PTHR47739">
    <property type="entry name" value="TRNA1(VAL) (ADENINE(37)-N6)-METHYLTRANSFERASE"/>
    <property type="match status" value="1"/>
</dbReference>
<dbReference type="HAMAP" id="MF_01872">
    <property type="entry name" value="tRNA_methyltr_YfiC"/>
    <property type="match status" value="1"/>
</dbReference>
<dbReference type="PRINTS" id="PR00507">
    <property type="entry name" value="N12N6MTFRASE"/>
</dbReference>
<reference evidence="9" key="1">
    <citation type="journal article" date="2019" name="Int. J. Syst. Evol. Microbiol.">
        <title>The Global Catalogue of Microorganisms (GCM) 10K type strain sequencing project: providing services to taxonomists for standard genome sequencing and annotation.</title>
        <authorList>
            <consortium name="The Broad Institute Genomics Platform"/>
            <consortium name="The Broad Institute Genome Sequencing Center for Infectious Disease"/>
            <person name="Wu L."/>
            <person name="Ma J."/>
        </authorList>
    </citation>
    <scope>NUCLEOTIDE SEQUENCE [LARGE SCALE GENOMIC DNA]</scope>
    <source>
        <strain evidence="9">CCUG 54939</strain>
    </source>
</reference>
<dbReference type="InterPro" id="IPR007848">
    <property type="entry name" value="Small_mtfrase_dom"/>
</dbReference>
<keyword evidence="5 6" id="KW-0819">tRNA processing</keyword>
<organism evidence="8 9">
    <name type="scientific">Pseudaeromonas sharmana</name>
    <dbReference type="NCBI Taxonomy" id="328412"/>
    <lineage>
        <taxon>Bacteria</taxon>
        <taxon>Pseudomonadati</taxon>
        <taxon>Pseudomonadota</taxon>
        <taxon>Gammaproteobacteria</taxon>
        <taxon>Aeromonadales</taxon>
        <taxon>Aeromonadaceae</taxon>
        <taxon>Pseudaeromonas</taxon>
    </lineage>
</organism>
<keyword evidence="3 6" id="KW-0808">Transferase</keyword>
<dbReference type="CDD" id="cd02440">
    <property type="entry name" value="AdoMet_MTases"/>
    <property type="match status" value="1"/>
</dbReference>
<dbReference type="GO" id="GO:0008168">
    <property type="term" value="F:methyltransferase activity"/>
    <property type="evidence" value="ECO:0007669"/>
    <property type="project" value="UniProtKB-KW"/>
</dbReference>
<evidence type="ECO:0000256" key="6">
    <source>
        <dbReference type="HAMAP-Rule" id="MF_01872"/>
    </source>
</evidence>
<gene>
    <name evidence="8" type="ORF">ACFOSS_07390</name>
</gene>
<dbReference type="InterPro" id="IPR029063">
    <property type="entry name" value="SAM-dependent_MTases_sf"/>
</dbReference>
<dbReference type="Gene3D" id="3.40.50.150">
    <property type="entry name" value="Vaccinia Virus protein VP39"/>
    <property type="match status" value="1"/>
</dbReference>
<sequence length="235" mass="25736">MSSCPFRFKQFAIHQDRCAMKVGTDGVALGAWVPLEGARRILDIGTGTGLIALMLAQRTAADCHIDAVELDLAAAVQAAENVAASPWPQKIKVHSCAIQDHVAEAYDLVVSNPPFFRHGQPFSDSSRQQARHTSTLNHEELLHQAERLLTPTGRLAVILPIAAAEQLQHTAVQQGWYLQLGQRLIPKPGKAPNRFLMLFGRNKTHIEAESIVICAADGAYSDTYSKFVSPFYLAL</sequence>
<comment type="function">
    <text evidence="6">Specifically methylates the adenine in position 37 of tRNA(1)(Val) (anticodon cmo5UAC).</text>
</comment>
<keyword evidence="9" id="KW-1185">Reference proteome</keyword>
<accession>A0ABV8CMM6</accession>
<dbReference type="EC" id="2.1.1.223" evidence="6"/>
<evidence type="ECO:0000256" key="3">
    <source>
        <dbReference type="ARBA" id="ARBA00022679"/>
    </source>
</evidence>
<dbReference type="PANTHER" id="PTHR47739:SF1">
    <property type="entry name" value="TRNA1(VAL) (ADENINE(37)-N6)-METHYLTRANSFERASE"/>
    <property type="match status" value="1"/>
</dbReference>
<evidence type="ECO:0000256" key="2">
    <source>
        <dbReference type="ARBA" id="ARBA00022603"/>
    </source>
</evidence>
<evidence type="ECO:0000256" key="1">
    <source>
        <dbReference type="ARBA" id="ARBA00022490"/>
    </source>
</evidence>
<dbReference type="EMBL" id="JBHSAF010000006">
    <property type="protein sequence ID" value="MFC3913284.1"/>
    <property type="molecule type" value="Genomic_DNA"/>
</dbReference>
<dbReference type="SUPFAM" id="SSF53335">
    <property type="entry name" value="S-adenosyl-L-methionine-dependent methyltransferases"/>
    <property type="match status" value="1"/>
</dbReference>
<protein>
    <recommendedName>
        <fullName evidence="6">tRNA1(Val) (adenine(37)-N6)-methyltransferase</fullName>
        <ecNumber evidence="6">2.1.1.223</ecNumber>
    </recommendedName>
    <alternativeName>
        <fullName evidence="6">tRNA m6A37 methyltransferase</fullName>
    </alternativeName>
</protein>
<comment type="catalytic activity">
    <reaction evidence="6">
        <text>adenosine(37) in tRNA1(Val) + S-adenosyl-L-methionine = N(6)-methyladenosine(37) in tRNA1(Val) + S-adenosyl-L-homocysteine + H(+)</text>
        <dbReference type="Rhea" id="RHEA:43160"/>
        <dbReference type="Rhea" id="RHEA-COMP:10369"/>
        <dbReference type="Rhea" id="RHEA-COMP:10370"/>
        <dbReference type="ChEBI" id="CHEBI:15378"/>
        <dbReference type="ChEBI" id="CHEBI:57856"/>
        <dbReference type="ChEBI" id="CHEBI:59789"/>
        <dbReference type="ChEBI" id="CHEBI:74411"/>
        <dbReference type="ChEBI" id="CHEBI:74449"/>
        <dbReference type="EC" id="2.1.1.223"/>
    </reaction>
</comment>
<keyword evidence="4 6" id="KW-0949">S-adenosyl-L-methionine</keyword>
<evidence type="ECO:0000313" key="8">
    <source>
        <dbReference type="EMBL" id="MFC3913284.1"/>
    </source>
</evidence>
<evidence type="ECO:0000256" key="4">
    <source>
        <dbReference type="ARBA" id="ARBA00022691"/>
    </source>
</evidence>
<dbReference type="InterPro" id="IPR002052">
    <property type="entry name" value="DNA_methylase_N6_adenine_CS"/>
</dbReference>
<name>A0ABV8CMM6_9GAMM</name>
<feature type="domain" description="Methyltransferase small" evidence="7">
    <location>
        <begin position="38"/>
        <end position="158"/>
    </location>
</feature>
<comment type="caution">
    <text evidence="8">The sequence shown here is derived from an EMBL/GenBank/DDBJ whole genome shotgun (WGS) entry which is preliminary data.</text>
</comment>
<dbReference type="InterPro" id="IPR022882">
    <property type="entry name" value="tRNA_adenine-N6_MeTrfase"/>
</dbReference>
<dbReference type="InterPro" id="IPR050210">
    <property type="entry name" value="tRNA_Adenine-N(6)_MTase"/>
</dbReference>
<keyword evidence="2 6" id="KW-0489">Methyltransferase</keyword>
<evidence type="ECO:0000256" key="5">
    <source>
        <dbReference type="ARBA" id="ARBA00022694"/>
    </source>
</evidence>
<proteinExistence type="inferred from homology"/>
<dbReference type="Proteomes" id="UP001595692">
    <property type="component" value="Unassembled WGS sequence"/>
</dbReference>
<comment type="similarity">
    <text evidence="6">Belongs to the methyltransferase superfamily. tRNA (adenine-N(6)-)-methyltransferase family.</text>
</comment>
<comment type="subcellular location">
    <subcellularLocation>
        <location evidence="6">Cytoplasm</location>
    </subcellularLocation>
</comment>
<evidence type="ECO:0000313" key="9">
    <source>
        <dbReference type="Proteomes" id="UP001595692"/>
    </source>
</evidence>
<keyword evidence="1 6" id="KW-0963">Cytoplasm</keyword>
<dbReference type="GO" id="GO:0032259">
    <property type="term" value="P:methylation"/>
    <property type="evidence" value="ECO:0007669"/>
    <property type="project" value="UniProtKB-KW"/>
</dbReference>